<dbReference type="KEGG" id="mcj:MCON_1016"/>
<keyword evidence="2" id="KW-1185">Reference proteome</keyword>
<name>F4BZ69_METSG</name>
<sequence>MSLTSIDERKDRCGPIPFYKIDSEPRYHKWSFWPGQPLCPITPEISEIWIRRREAKVNWM</sequence>
<organism evidence="1 2">
    <name type="scientific">Methanothrix soehngenii (strain ATCC 5969 / DSM 3671 / JCM 10134 / NBRC 103675 / OCM 69 / GP-6)</name>
    <name type="common">Methanosaeta concilii</name>
    <dbReference type="NCBI Taxonomy" id="990316"/>
    <lineage>
        <taxon>Archaea</taxon>
        <taxon>Methanobacteriati</taxon>
        <taxon>Methanobacteriota</taxon>
        <taxon>Stenosarchaea group</taxon>
        <taxon>Methanomicrobia</taxon>
        <taxon>Methanotrichales</taxon>
        <taxon>Methanotrichaceae</taxon>
        <taxon>Methanothrix</taxon>
    </lineage>
</organism>
<dbReference type="Proteomes" id="UP000007807">
    <property type="component" value="Chromosome"/>
</dbReference>
<evidence type="ECO:0000313" key="2">
    <source>
        <dbReference type="Proteomes" id="UP000007807"/>
    </source>
</evidence>
<dbReference type="AlphaFoldDB" id="F4BZ69"/>
<accession>F4BZ69</accession>
<reference evidence="1 2" key="1">
    <citation type="journal article" date="2011" name="J. Bacteriol.">
        <title>Complete genome sequence of Methanosaeta concilii, a specialist in aceticlastic methanogenesis.</title>
        <authorList>
            <person name="Barber R.D."/>
            <person name="Zhang L."/>
            <person name="Harnack M."/>
            <person name="Olson M.V."/>
            <person name="Kaul R."/>
            <person name="Ingram-Smith C."/>
            <person name="Smith K.S."/>
        </authorList>
    </citation>
    <scope>NUCLEOTIDE SEQUENCE [LARGE SCALE GENOMIC DNA]</scope>
    <source>
        <strain evidence="2">ATCC 5969 / DSM 3671 / JCM 10134 / NBRC 103675 / OCM 69 / GP-6</strain>
    </source>
</reference>
<gene>
    <name evidence="1" type="ordered locus">MCON_1016</name>
</gene>
<evidence type="ECO:0000313" key="1">
    <source>
        <dbReference type="EMBL" id="AEB67768.1"/>
    </source>
</evidence>
<dbReference type="EMBL" id="CP002565">
    <property type="protein sequence ID" value="AEB67768.1"/>
    <property type="molecule type" value="Genomic_DNA"/>
</dbReference>
<dbReference type="HOGENOM" id="CLU_2930203_0_0_2"/>
<protein>
    <submittedName>
        <fullName evidence="1">Uncharacterized protein</fullName>
    </submittedName>
</protein>
<dbReference type="STRING" id="990316.MCON_1016"/>
<proteinExistence type="predicted"/>
<dbReference type="InParanoid" id="F4BZ69"/>